<comment type="similarity">
    <text evidence="11">Belongs to the NhaA Na(+)/H(+) (TC 2.A.33) antiporter family.</text>
</comment>
<dbReference type="AlphaFoldDB" id="J0DED1"/>
<evidence type="ECO:0000313" key="14">
    <source>
        <dbReference type="Proteomes" id="UP000006415"/>
    </source>
</evidence>
<evidence type="ECO:0000256" key="3">
    <source>
        <dbReference type="ARBA" id="ARBA00022449"/>
    </source>
</evidence>
<dbReference type="EMBL" id="AGZS01000006">
    <property type="protein sequence ID" value="EJD64628.1"/>
    <property type="molecule type" value="Genomic_DNA"/>
</dbReference>
<feature type="compositionally biased region" description="Basic residues" evidence="12">
    <location>
        <begin position="1"/>
        <end position="14"/>
    </location>
</feature>
<feature type="transmembrane region" description="Helical" evidence="11">
    <location>
        <begin position="96"/>
        <end position="116"/>
    </location>
</feature>
<feature type="compositionally biased region" description="Basic residues" evidence="12">
    <location>
        <begin position="38"/>
        <end position="47"/>
    </location>
</feature>
<keyword evidence="3 11" id="KW-0050">Antiport</keyword>
<feature type="region of interest" description="Disordered" evidence="12">
    <location>
        <begin position="1"/>
        <end position="47"/>
    </location>
</feature>
<comment type="function">
    <text evidence="11">Na(+)/H(+) antiporter that extrudes sodium in exchange for external protons.</text>
</comment>
<evidence type="ECO:0000256" key="6">
    <source>
        <dbReference type="ARBA" id="ARBA00022989"/>
    </source>
</evidence>
<keyword evidence="9 11" id="KW-0472">Membrane</keyword>
<dbReference type="Gene3D" id="1.20.1530.10">
    <property type="entry name" value="Na+/H+ antiporter like domain"/>
    <property type="match status" value="1"/>
</dbReference>
<feature type="transmembrane region" description="Helical" evidence="11">
    <location>
        <begin position="349"/>
        <end position="371"/>
    </location>
</feature>
<evidence type="ECO:0000256" key="4">
    <source>
        <dbReference type="ARBA" id="ARBA00022475"/>
    </source>
</evidence>
<comment type="catalytic activity">
    <reaction evidence="11">
        <text>Na(+)(in) + 2 H(+)(out) = Na(+)(out) + 2 H(+)(in)</text>
        <dbReference type="Rhea" id="RHEA:29251"/>
        <dbReference type="ChEBI" id="CHEBI:15378"/>
        <dbReference type="ChEBI" id="CHEBI:29101"/>
    </reaction>
</comment>
<evidence type="ECO:0000256" key="12">
    <source>
        <dbReference type="SAM" id="MobiDB-lite"/>
    </source>
</evidence>
<accession>J0DED1</accession>
<dbReference type="InterPro" id="IPR004670">
    <property type="entry name" value="NhaA"/>
</dbReference>
<keyword evidence="7 11" id="KW-0915">Sodium</keyword>
<evidence type="ECO:0000256" key="8">
    <source>
        <dbReference type="ARBA" id="ARBA00023065"/>
    </source>
</evidence>
<keyword evidence="6 11" id="KW-1133">Transmembrane helix</keyword>
<keyword evidence="8 11" id="KW-0406">Ion transport</keyword>
<comment type="caution">
    <text evidence="13">The sequence shown here is derived from an EMBL/GenBank/DDBJ whole genome shotgun (WGS) entry which is preliminary data.</text>
</comment>
<evidence type="ECO:0000256" key="1">
    <source>
        <dbReference type="ARBA" id="ARBA00004429"/>
    </source>
</evidence>
<feature type="transmembrane region" description="Helical" evidence="11">
    <location>
        <begin position="136"/>
        <end position="158"/>
    </location>
</feature>
<sequence length="502" mass="54086">MGRIPKRYKPHGRQSGKSDKRNTRNQHKSASRQSLSKTGRRRSRRKALSSLAQKVIRPFRSVTLPGFSEDMLADSKDSCWRRSGRMLLKLAHSDRASGIIMLCFALAGLLMANLPVTKGAYEALSGYTIGVPHTNLVLEIGHWAQDGLLTIFFLVVGLELKQELSTGSLSNPKAAAVPMLAAVGGMLLPPVIFIGAACAGTHLDLVHGVGFAVAAQGWAVPTATDIAFSLAILAIFAKALPGSIRAFLMTLATVDDLLGIIIIAIFYSSLHAWYWFAGVAACAVIWSFLVRMKRVPWIIVAGVGLLAWVMMFEAGIHPTLAGVLVGLLTPAQPVFDEETPRAERYHDKLQPFSALLALPVFAFFATGISFTGASGTSFLLSPIVHGVILALVLGKPLGVLAATWLSTHVFRLKLAPGLKVRDLIPMATACGVGFTVAFLMASLAYKHVLLQNEARFGVLVGSLLSAGIAAALLHNQSLRYSRDPEQEKEELVLKDMEFSREG</sequence>
<dbReference type="Pfam" id="PF06965">
    <property type="entry name" value="Na_H_antiport_1"/>
    <property type="match status" value="1"/>
</dbReference>
<feature type="transmembrane region" description="Helical" evidence="11">
    <location>
        <begin position="215"/>
        <end position="236"/>
    </location>
</feature>
<dbReference type="PANTHER" id="PTHR30341">
    <property type="entry name" value="SODIUM ION/PROTON ANTIPORTER NHAA-RELATED"/>
    <property type="match status" value="1"/>
</dbReference>
<feature type="transmembrane region" description="Helical" evidence="11">
    <location>
        <begin position="424"/>
        <end position="444"/>
    </location>
</feature>
<keyword evidence="5 11" id="KW-0812">Transmembrane</keyword>
<dbReference type="STRING" id="857290.HMPREF9156_01123"/>
<keyword evidence="2 11" id="KW-0813">Transport</keyword>
<dbReference type="Proteomes" id="UP000006415">
    <property type="component" value="Unassembled WGS sequence"/>
</dbReference>
<evidence type="ECO:0000256" key="2">
    <source>
        <dbReference type="ARBA" id="ARBA00022448"/>
    </source>
</evidence>
<feature type="transmembrane region" description="Helical" evidence="11">
    <location>
        <begin position="297"/>
        <end position="329"/>
    </location>
</feature>
<dbReference type="eggNOG" id="COG3004">
    <property type="taxonomic scope" value="Bacteria"/>
</dbReference>
<evidence type="ECO:0000313" key="13">
    <source>
        <dbReference type="EMBL" id="EJD64628.1"/>
    </source>
</evidence>
<name>J0DED1_9BIFI</name>
<feature type="transmembrane region" description="Helical" evidence="11">
    <location>
        <begin position="179"/>
        <end position="203"/>
    </location>
</feature>
<dbReference type="GO" id="GO:0006885">
    <property type="term" value="P:regulation of pH"/>
    <property type="evidence" value="ECO:0007669"/>
    <property type="project" value="InterPro"/>
</dbReference>
<evidence type="ECO:0000256" key="7">
    <source>
        <dbReference type="ARBA" id="ARBA00023053"/>
    </source>
</evidence>
<feature type="transmembrane region" description="Helical" evidence="11">
    <location>
        <begin position="456"/>
        <end position="474"/>
    </location>
</feature>
<evidence type="ECO:0000256" key="9">
    <source>
        <dbReference type="ARBA" id="ARBA00023136"/>
    </source>
</evidence>
<dbReference type="InterPro" id="IPR023171">
    <property type="entry name" value="Na/H_antiporter_dom_sf"/>
</dbReference>
<dbReference type="HAMAP" id="MF_01844">
    <property type="entry name" value="NhaA"/>
    <property type="match status" value="1"/>
</dbReference>
<feature type="transmembrane region" description="Helical" evidence="11">
    <location>
        <begin position="383"/>
        <end position="404"/>
    </location>
</feature>
<reference evidence="13 14" key="1">
    <citation type="submission" date="2012-01" db="EMBL/GenBank/DDBJ databases">
        <title>The Genome Sequence of Scardovia wiggsiae F0424.</title>
        <authorList>
            <consortium name="The Broad Institute Genome Sequencing Platform"/>
            <person name="Earl A."/>
            <person name="Ward D."/>
            <person name="Feldgarden M."/>
            <person name="Gevers D."/>
            <person name="Izard J."/>
            <person name="Ganesan A."/>
            <person name="Baranova O.V."/>
            <person name="Blanton J.M."/>
            <person name="Tanner A.C."/>
            <person name="Mathney J."/>
            <person name="Dewhirst F.E."/>
            <person name="Young S.K."/>
            <person name="Zeng Q."/>
            <person name="Gargeya S."/>
            <person name="Fitzgerald M."/>
            <person name="Haas B."/>
            <person name="Abouelleil A."/>
            <person name="Alvarado L."/>
            <person name="Arachchi H.M."/>
            <person name="Berlin A."/>
            <person name="Chapman S.B."/>
            <person name="Gearin G."/>
            <person name="Goldberg J."/>
            <person name="Griggs A."/>
            <person name="Gujja S."/>
            <person name="Hansen M."/>
            <person name="Heiman D."/>
            <person name="Howarth C."/>
            <person name="Larimer J."/>
            <person name="Lui A."/>
            <person name="MacDonald P.J.P."/>
            <person name="McCowen C."/>
            <person name="Montmayeur A."/>
            <person name="Murphy C."/>
            <person name="Neiman D."/>
            <person name="Pearson M."/>
            <person name="Priest M."/>
            <person name="Roberts A."/>
            <person name="Saif S."/>
            <person name="Shea T."/>
            <person name="Sisk P."/>
            <person name="Stolte C."/>
            <person name="Sykes S."/>
            <person name="Wortman J."/>
            <person name="Nusbaum C."/>
            <person name="Birren B."/>
        </authorList>
    </citation>
    <scope>NUCLEOTIDE SEQUENCE [LARGE SCALE GENOMIC DNA]</scope>
    <source>
        <strain evidence="13 14">F0424</strain>
    </source>
</reference>
<dbReference type="GO" id="GO:0015385">
    <property type="term" value="F:sodium:proton antiporter activity"/>
    <property type="evidence" value="ECO:0007669"/>
    <property type="project" value="TreeGrafter"/>
</dbReference>
<keyword evidence="10 11" id="KW-0739">Sodium transport</keyword>
<dbReference type="GO" id="GO:0005886">
    <property type="term" value="C:plasma membrane"/>
    <property type="evidence" value="ECO:0007669"/>
    <property type="project" value="UniProtKB-SubCell"/>
</dbReference>
<gene>
    <name evidence="11" type="primary">nhaA</name>
    <name evidence="13" type="ORF">HMPREF9156_01123</name>
</gene>
<feature type="transmembrane region" description="Helical" evidence="11">
    <location>
        <begin position="273"/>
        <end position="290"/>
    </location>
</feature>
<keyword evidence="14" id="KW-1185">Reference proteome</keyword>
<keyword evidence="4 11" id="KW-1003">Cell membrane</keyword>
<evidence type="ECO:0000256" key="5">
    <source>
        <dbReference type="ARBA" id="ARBA00022692"/>
    </source>
</evidence>
<organism evidence="13 14">
    <name type="scientific">Scardovia wiggsiae F0424</name>
    <dbReference type="NCBI Taxonomy" id="857290"/>
    <lineage>
        <taxon>Bacteria</taxon>
        <taxon>Bacillati</taxon>
        <taxon>Actinomycetota</taxon>
        <taxon>Actinomycetes</taxon>
        <taxon>Bifidobacteriales</taxon>
        <taxon>Bifidobacteriaceae</taxon>
        <taxon>Scardovia</taxon>
    </lineage>
</organism>
<evidence type="ECO:0000256" key="10">
    <source>
        <dbReference type="ARBA" id="ARBA00023201"/>
    </source>
</evidence>
<dbReference type="HOGENOM" id="CLU_015803_0_0_11"/>
<evidence type="ECO:0000256" key="11">
    <source>
        <dbReference type="HAMAP-Rule" id="MF_01844"/>
    </source>
</evidence>
<feature type="transmembrane region" description="Helical" evidence="11">
    <location>
        <begin position="248"/>
        <end position="267"/>
    </location>
</feature>
<protein>
    <recommendedName>
        <fullName evidence="11">Na(+)/H(+) antiporter NhaA</fullName>
    </recommendedName>
    <alternativeName>
        <fullName evidence="11">Sodium/proton antiporter NhaA</fullName>
    </alternativeName>
</protein>
<dbReference type="PANTHER" id="PTHR30341:SF0">
    <property type="entry name" value="NA(+)_H(+) ANTIPORTER NHAA"/>
    <property type="match status" value="1"/>
</dbReference>
<comment type="subcellular location">
    <subcellularLocation>
        <location evidence="1">Cell inner membrane</location>
        <topology evidence="1">Multi-pass membrane protein</topology>
    </subcellularLocation>
    <subcellularLocation>
        <location evidence="11">Cell membrane</location>
        <topology evidence="11">Multi-pass membrane protein</topology>
    </subcellularLocation>
</comment>
<dbReference type="OrthoDB" id="9808135at2"/>
<proteinExistence type="inferred from homology"/>